<evidence type="ECO:0000313" key="13">
    <source>
        <dbReference type="Proteomes" id="UP001239167"/>
    </source>
</evidence>
<evidence type="ECO:0000256" key="2">
    <source>
        <dbReference type="ARBA" id="ARBA00006555"/>
    </source>
</evidence>
<keyword evidence="5" id="KW-0997">Cell inner membrane</keyword>
<name>A0ABT9Y589_9FIRM</name>
<dbReference type="PROSITE" id="PS52015">
    <property type="entry name" value="TONB_CTD"/>
    <property type="match status" value="1"/>
</dbReference>
<evidence type="ECO:0000256" key="1">
    <source>
        <dbReference type="ARBA" id="ARBA00004383"/>
    </source>
</evidence>
<evidence type="ECO:0000256" key="6">
    <source>
        <dbReference type="ARBA" id="ARBA00022692"/>
    </source>
</evidence>
<protein>
    <submittedName>
        <fullName evidence="12">Protein TonB</fullName>
    </submittedName>
</protein>
<evidence type="ECO:0000256" key="4">
    <source>
        <dbReference type="ARBA" id="ARBA00022475"/>
    </source>
</evidence>
<feature type="compositionally biased region" description="Polar residues" evidence="10">
    <location>
        <begin position="16"/>
        <end position="27"/>
    </location>
</feature>
<proteinExistence type="inferred from homology"/>
<evidence type="ECO:0000313" key="12">
    <source>
        <dbReference type="EMBL" id="MDQ0202987.1"/>
    </source>
</evidence>
<comment type="caution">
    <text evidence="12">The sequence shown here is derived from an EMBL/GenBank/DDBJ whole genome shotgun (WGS) entry which is preliminary data.</text>
</comment>
<evidence type="ECO:0000256" key="8">
    <source>
        <dbReference type="ARBA" id="ARBA00022989"/>
    </source>
</evidence>
<feature type="region of interest" description="Disordered" evidence="10">
    <location>
        <begin position="1"/>
        <end position="109"/>
    </location>
</feature>
<dbReference type="SUPFAM" id="SSF74653">
    <property type="entry name" value="TolA/TonB C-terminal domain"/>
    <property type="match status" value="1"/>
</dbReference>
<dbReference type="PANTHER" id="PTHR33446:SF2">
    <property type="entry name" value="PROTEIN TONB"/>
    <property type="match status" value="1"/>
</dbReference>
<keyword evidence="4" id="KW-1003">Cell membrane</keyword>
<dbReference type="InterPro" id="IPR051045">
    <property type="entry name" value="TonB-dependent_transducer"/>
</dbReference>
<dbReference type="NCBIfam" id="TIGR01352">
    <property type="entry name" value="tonB_Cterm"/>
    <property type="match status" value="1"/>
</dbReference>
<evidence type="ECO:0000256" key="3">
    <source>
        <dbReference type="ARBA" id="ARBA00022448"/>
    </source>
</evidence>
<feature type="compositionally biased region" description="Polar residues" evidence="10">
    <location>
        <begin position="34"/>
        <end position="56"/>
    </location>
</feature>
<keyword evidence="8" id="KW-1133">Transmembrane helix</keyword>
<dbReference type="PANTHER" id="PTHR33446">
    <property type="entry name" value="PROTEIN TONB-RELATED"/>
    <property type="match status" value="1"/>
</dbReference>
<comment type="similarity">
    <text evidence="2">Belongs to the TonB family.</text>
</comment>
<feature type="compositionally biased region" description="Polar residues" evidence="10">
    <location>
        <begin position="64"/>
        <end position="83"/>
    </location>
</feature>
<dbReference type="RefSeq" id="WP_307222958.1">
    <property type="nucleotide sequence ID" value="NZ_JAUSUE010000003.1"/>
</dbReference>
<evidence type="ECO:0000256" key="10">
    <source>
        <dbReference type="SAM" id="MobiDB-lite"/>
    </source>
</evidence>
<comment type="subcellular location">
    <subcellularLocation>
        <location evidence="1">Cell inner membrane</location>
        <topology evidence="1">Single-pass membrane protein</topology>
        <orientation evidence="1">Periplasmic side</orientation>
    </subcellularLocation>
</comment>
<keyword evidence="6" id="KW-0812">Transmembrane</keyword>
<evidence type="ECO:0000256" key="5">
    <source>
        <dbReference type="ARBA" id="ARBA00022519"/>
    </source>
</evidence>
<organism evidence="12 13">
    <name type="scientific">Pectinatus haikarae</name>
    <dbReference type="NCBI Taxonomy" id="349096"/>
    <lineage>
        <taxon>Bacteria</taxon>
        <taxon>Bacillati</taxon>
        <taxon>Bacillota</taxon>
        <taxon>Negativicutes</taxon>
        <taxon>Selenomonadales</taxon>
        <taxon>Selenomonadaceae</taxon>
        <taxon>Pectinatus</taxon>
    </lineage>
</organism>
<sequence length="206" mass="22064">MNSQSPEIYTDESPEISFSSISDGTTDSIRRSNDNTQIKNHSNSSDSHTSIGNSGSRSDDQFYAANSNGLGNSTISSGNTAEGSVQDIPGTGFSAGNAEVGNASGLDSEERTDFENDIASAINGFVARVEAHKNYPYMAQRRNVEGTSVIHVVLNESGYISHLSVVSSAGDILDKAAMDAVREACPYMHGLKRDLSMDIPIHFYQE</sequence>
<accession>A0ABT9Y589</accession>
<keyword evidence="9" id="KW-0472">Membrane</keyword>
<evidence type="ECO:0000259" key="11">
    <source>
        <dbReference type="PROSITE" id="PS52015"/>
    </source>
</evidence>
<dbReference type="Pfam" id="PF03544">
    <property type="entry name" value="TonB_C"/>
    <property type="match status" value="1"/>
</dbReference>
<evidence type="ECO:0000256" key="9">
    <source>
        <dbReference type="ARBA" id="ARBA00023136"/>
    </source>
</evidence>
<dbReference type="Proteomes" id="UP001239167">
    <property type="component" value="Unassembled WGS sequence"/>
</dbReference>
<gene>
    <name evidence="12" type="ORF">J2S01_000683</name>
</gene>
<dbReference type="InterPro" id="IPR037682">
    <property type="entry name" value="TonB_C"/>
</dbReference>
<reference evidence="12 13" key="1">
    <citation type="submission" date="2023-07" db="EMBL/GenBank/DDBJ databases">
        <title>Genomic Encyclopedia of Type Strains, Phase IV (KMG-IV): sequencing the most valuable type-strain genomes for metagenomic binning, comparative biology and taxonomic classification.</title>
        <authorList>
            <person name="Goeker M."/>
        </authorList>
    </citation>
    <scope>NUCLEOTIDE SEQUENCE [LARGE SCALE GENOMIC DNA]</scope>
    <source>
        <strain evidence="12 13">DSM 16980</strain>
    </source>
</reference>
<dbReference type="InterPro" id="IPR006260">
    <property type="entry name" value="TonB/TolA_C"/>
</dbReference>
<evidence type="ECO:0000256" key="7">
    <source>
        <dbReference type="ARBA" id="ARBA00022927"/>
    </source>
</evidence>
<keyword evidence="13" id="KW-1185">Reference proteome</keyword>
<feature type="domain" description="TonB C-terminal" evidence="11">
    <location>
        <begin position="120"/>
        <end position="206"/>
    </location>
</feature>
<keyword evidence="3" id="KW-0813">Transport</keyword>
<dbReference type="Gene3D" id="3.30.1150.10">
    <property type="match status" value="1"/>
</dbReference>
<keyword evidence="7" id="KW-0653">Protein transport</keyword>
<dbReference type="EMBL" id="JAUSUE010000003">
    <property type="protein sequence ID" value="MDQ0202987.1"/>
    <property type="molecule type" value="Genomic_DNA"/>
</dbReference>